<keyword evidence="1" id="KW-0472">Membrane</keyword>
<feature type="transmembrane region" description="Helical" evidence="1">
    <location>
        <begin position="49"/>
        <end position="68"/>
    </location>
</feature>
<evidence type="ECO:0000313" key="3">
    <source>
        <dbReference type="Proteomes" id="UP001501821"/>
    </source>
</evidence>
<gene>
    <name evidence="2" type="ORF">GCM10022242_22720</name>
</gene>
<dbReference type="RefSeq" id="WP_344775430.1">
    <property type="nucleotide sequence ID" value="NZ_BAABAH010000007.1"/>
</dbReference>
<feature type="transmembrane region" description="Helical" evidence="1">
    <location>
        <begin position="12"/>
        <end position="37"/>
    </location>
</feature>
<dbReference type="EMBL" id="BAABAH010000007">
    <property type="protein sequence ID" value="GAA3820501.1"/>
    <property type="molecule type" value="Genomic_DNA"/>
</dbReference>
<keyword evidence="1" id="KW-0812">Transmembrane</keyword>
<dbReference type="Proteomes" id="UP001501821">
    <property type="component" value="Unassembled WGS sequence"/>
</dbReference>
<evidence type="ECO:0000313" key="2">
    <source>
        <dbReference type="EMBL" id="GAA3820501.1"/>
    </source>
</evidence>
<accession>A0ABP7IJX1</accession>
<proteinExistence type="predicted"/>
<organism evidence="2 3">
    <name type="scientific">Nocardioides panacisoli</name>
    <dbReference type="NCBI Taxonomy" id="627624"/>
    <lineage>
        <taxon>Bacteria</taxon>
        <taxon>Bacillati</taxon>
        <taxon>Actinomycetota</taxon>
        <taxon>Actinomycetes</taxon>
        <taxon>Propionibacteriales</taxon>
        <taxon>Nocardioidaceae</taxon>
        <taxon>Nocardioides</taxon>
    </lineage>
</organism>
<reference evidence="3" key="1">
    <citation type="journal article" date="2019" name="Int. J. Syst. Evol. Microbiol.">
        <title>The Global Catalogue of Microorganisms (GCM) 10K type strain sequencing project: providing services to taxonomists for standard genome sequencing and annotation.</title>
        <authorList>
            <consortium name="The Broad Institute Genomics Platform"/>
            <consortium name="The Broad Institute Genome Sequencing Center for Infectious Disease"/>
            <person name="Wu L."/>
            <person name="Ma J."/>
        </authorList>
    </citation>
    <scope>NUCLEOTIDE SEQUENCE [LARGE SCALE GENOMIC DNA]</scope>
    <source>
        <strain evidence="3">JCM 16953</strain>
    </source>
</reference>
<protein>
    <submittedName>
        <fullName evidence="2">Uncharacterized protein</fullName>
    </submittedName>
</protein>
<sequence>MDESRYGKTPRWRILAFGLPPAVLLLVAGVALTLAAWGVIGTGEKSEGLAVLGPLLAGFGVALAYVVLRPRP</sequence>
<keyword evidence="1" id="KW-1133">Transmembrane helix</keyword>
<comment type="caution">
    <text evidence="2">The sequence shown here is derived from an EMBL/GenBank/DDBJ whole genome shotgun (WGS) entry which is preliminary data.</text>
</comment>
<evidence type="ECO:0000256" key="1">
    <source>
        <dbReference type="SAM" id="Phobius"/>
    </source>
</evidence>
<keyword evidence="3" id="KW-1185">Reference proteome</keyword>
<name>A0ABP7IJX1_9ACTN</name>